<organism evidence="3">
    <name type="scientific">Soboliphyme baturini</name>
    <dbReference type="NCBI Taxonomy" id="241478"/>
    <lineage>
        <taxon>Eukaryota</taxon>
        <taxon>Metazoa</taxon>
        <taxon>Ecdysozoa</taxon>
        <taxon>Nematoda</taxon>
        <taxon>Enoplea</taxon>
        <taxon>Dorylaimia</taxon>
        <taxon>Dioctophymatida</taxon>
        <taxon>Dioctophymatoidea</taxon>
        <taxon>Soboliphymatidae</taxon>
        <taxon>Soboliphyme</taxon>
    </lineage>
</organism>
<reference evidence="3" key="1">
    <citation type="submission" date="2016-06" db="UniProtKB">
        <authorList>
            <consortium name="WormBaseParasite"/>
        </authorList>
    </citation>
    <scope>IDENTIFICATION</scope>
</reference>
<accession>A0A183IZ40</accession>
<dbReference type="Proteomes" id="UP000270296">
    <property type="component" value="Unassembled WGS sequence"/>
</dbReference>
<proteinExistence type="predicted"/>
<sequence>MSVKLPATTVPRFASLSSAADRFQPAKFYRFRLRISEDRIYDGLQSPLPSVSAELIAFDSSHFFELSYAIFPSRLWPHKRNTGYLRMTEFKSQITQSLDTVFIDTIRAAVASTLRRSSPEPWLLVISITSLSEFITRQTCLLDCYTIRCKRDIAIYQHVRRLHLGLRNCLRQPLAEASEAIYWITASNGRQESEPLAKTEFHCAFGGIGVARFEYLITVVDIRFSQRD</sequence>
<name>A0A183IZ40_9BILA</name>
<dbReference type="WBParaSite" id="SBAD_0000920901-mRNA-1">
    <property type="protein sequence ID" value="SBAD_0000920901-mRNA-1"/>
    <property type="gene ID" value="SBAD_0000920901"/>
</dbReference>
<evidence type="ECO:0000313" key="2">
    <source>
        <dbReference type="Proteomes" id="UP000270296"/>
    </source>
</evidence>
<gene>
    <name evidence="1" type="ORF">SBAD_LOCUS8888</name>
</gene>
<reference evidence="1 2" key="2">
    <citation type="submission" date="2018-11" db="EMBL/GenBank/DDBJ databases">
        <authorList>
            <consortium name="Pathogen Informatics"/>
        </authorList>
    </citation>
    <scope>NUCLEOTIDE SEQUENCE [LARGE SCALE GENOMIC DNA]</scope>
</reference>
<evidence type="ECO:0000313" key="3">
    <source>
        <dbReference type="WBParaSite" id="SBAD_0000920901-mRNA-1"/>
    </source>
</evidence>
<dbReference type="AlphaFoldDB" id="A0A183IZ40"/>
<dbReference type="EMBL" id="UZAM01012081">
    <property type="protein sequence ID" value="VDP19938.1"/>
    <property type="molecule type" value="Genomic_DNA"/>
</dbReference>
<evidence type="ECO:0000313" key="1">
    <source>
        <dbReference type="EMBL" id="VDP19938.1"/>
    </source>
</evidence>
<protein>
    <submittedName>
        <fullName evidence="3">C2H2-type domain-containing protein</fullName>
    </submittedName>
</protein>
<keyword evidence="2" id="KW-1185">Reference proteome</keyword>